<dbReference type="PANTHER" id="PTHR14336:SF8">
    <property type="entry name" value="PROTEIN OPY1"/>
    <property type="match status" value="1"/>
</dbReference>
<protein>
    <recommendedName>
        <fullName evidence="7">PH domain-containing protein</fullName>
    </recommendedName>
</protein>
<feature type="domain" description="PH" evidence="3">
    <location>
        <begin position="123"/>
        <end position="217"/>
    </location>
</feature>
<dbReference type="PROSITE" id="PS50003">
    <property type="entry name" value="PH_DOMAIN"/>
    <property type="match status" value="4"/>
</dbReference>
<dbReference type="Gene3D" id="2.30.29.30">
    <property type="entry name" value="Pleckstrin-homology domain (PH domain)/Phosphotyrosine-binding domain (PTB)"/>
    <property type="match status" value="4"/>
</dbReference>
<feature type="compositionally biased region" description="Basic and acidic residues" evidence="2">
    <location>
        <begin position="718"/>
        <end position="731"/>
    </location>
</feature>
<reference evidence="5" key="1">
    <citation type="submission" date="2023-01" db="EMBL/GenBank/DDBJ databases">
        <title>Metagenome sequencing of chrysophaentin producing Chrysophaeum taylorii.</title>
        <authorList>
            <person name="Davison J."/>
            <person name="Bewley C."/>
        </authorList>
    </citation>
    <scope>NUCLEOTIDE SEQUENCE</scope>
    <source>
        <strain evidence="5">NIES-1699</strain>
    </source>
</reference>
<evidence type="ECO:0000256" key="1">
    <source>
        <dbReference type="ARBA" id="ARBA00022837"/>
    </source>
</evidence>
<dbReference type="InterPro" id="IPR011993">
    <property type="entry name" value="PH-like_dom_sf"/>
</dbReference>
<dbReference type="InterPro" id="IPR011992">
    <property type="entry name" value="EF-hand-dom_pair"/>
</dbReference>
<dbReference type="PROSITE" id="PS00018">
    <property type="entry name" value="EF_HAND_1"/>
    <property type="match status" value="1"/>
</dbReference>
<proteinExistence type="predicted"/>
<evidence type="ECO:0000313" key="5">
    <source>
        <dbReference type="EMBL" id="KAJ8613364.1"/>
    </source>
</evidence>
<accession>A0AAD7XN38</accession>
<feature type="domain" description="PH" evidence="3">
    <location>
        <begin position="236"/>
        <end position="332"/>
    </location>
</feature>
<dbReference type="Proteomes" id="UP001230188">
    <property type="component" value="Unassembled WGS sequence"/>
</dbReference>
<keyword evidence="1" id="KW-0106">Calcium</keyword>
<dbReference type="InterPro" id="IPR001849">
    <property type="entry name" value="PH_domain"/>
</dbReference>
<feature type="domain" description="PH" evidence="3">
    <location>
        <begin position="427"/>
        <end position="530"/>
    </location>
</feature>
<evidence type="ECO:0000259" key="3">
    <source>
        <dbReference type="PROSITE" id="PS50003"/>
    </source>
</evidence>
<dbReference type="SMART" id="SM00233">
    <property type="entry name" value="PH"/>
    <property type="match status" value="4"/>
</dbReference>
<dbReference type="SUPFAM" id="SSF50729">
    <property type="entry name" value="PH domain-like"/>
    <property type="match status" value="4"/>
</dbReference>
<feature type="domain" description="PH" evidence="3">
    <location>
        <begin position="23"/>
        <end position="120"/>
    </location>
</feature>
<feature type="region of interest" description="Disordered" evidence="2">
    <location>
        <begin position="704"/>
        <end position="731"/>
    </location>
</feature>
<dbReference type="PANTHER" id="PTHR14336">
    <property type="entry name" value="TANDEM PH DOMAIN CONTAINING PROTEIN"/>
    <property type="match status" value="1"/>
</dbReference>
<evidence type="ECO:0000313" key="6">
    <source>
        <dbReference type="Proteomes" id="UP001230188"/>
    </source>
</evidence>
<dbReference type="Gene3D" id="1.10.238.10">
    <property type="entry name" value="EF-hand"/>
    <property type="match status" value="1"/>
</dbReference>
<feature type="domain" description="EF-hand" evidence="4">
    <location>
        <begin position="819"/>
        <end position="847"/>
    </location>
</feature>
<evidence type="ECO:0000256" key="2">
    <source>
        <dbReference type="SAM" id="MobiDB-lite"/>
    </source>
</evidence>
<dbReference type="PROSITE" id="PS50222">
    <property type="entry name" value="EF_HAND_2"/>
    <property type="match status" value="1"/>
</dbReference>
<dbReference type="Pfam" id="PF00169">
    <property type="entry name" value="PH"/>
    <property type="match status" value="3"/>
</dbReference>
<gene>
    <name evidence="5" type="ORF">CTAYLR_002271</name>
</gene>
<organism evidence="5 6">
    <name type="scientific">Chrysophaeum taylorii</name>
    <dbReference type="NCBI Taxonomy" id="2483200"/>
    <lineage>
        <taxon>Eukaryota</taxon>
        <taxon>Sar</taxon>
        <taxon>Stramenopiles</taxon>
        <taxon>Ochrophyta</taxon>
        <taxon>Pelagophyceae</taxon>
        <taxon>Pelagomonadales</taxon>
        <taxon>Pelagomonadaceae</taxon>
        <taxon>Chrysophaeum</taxon>
    </lineage>
</organism>
<name>A0AAD7XN38_9STRA</name>
<sequence>MAAYEQTSSEAEHIGSVLGFEGTVVKTGYLMKRAKKSGANWKRRYFVLNGSSLVYYETHKKMEDAKGDLLLTVDCVVRDVVEPKYPFCFEIASAFETLRIAAGDPREAHEWKSAINQTVSTMGSTTRGFLNLQIKGVFGKSWTRKFFVLHANAITYHQDHYNTYKKLGELKLTTLTTVTRVSDLELELATNEKELLLQMKTREEMATWYDAITDAIGKLVSRDDLASKRGSENDEQIIVSGYLATQPDNKVIPASWPQLFYALTSSALYQAEGECSPEALNVFLLEPSCSVYPTKLHANAFELVTSRTVLHLYAKSKVETQRWITSLRKVISESSGLNSDPLLAAARRISMNEYSVTFATKQKLNIILERAAEWAIVKSVKENTSVISEGSALVRVNGVSTVLQPYDDTIRMLTGWQPPLTLTFARTPKKCGWLAKQARGRHGNAKNWKKRYFVLDAGKLSYFENEKVDDPSKLKDTIQLMGCAVSLVSREEIGHNFCFRLGFGVGELVMQATTLDGMVEWASTLYHAIALANGGGYLLGEARKRNHMMELDRESRALRLAEDSVARKAQEAAMMRLRAEAKLRSHMITAEAAVQLDAEADERATFAYQETGCAETKASAAVPYQKAGYVEAERSVAAFAYRKASSAETEAHYGAPIQRAGHTEAEGLSEVARQKSVEEERARAAAEADAARYRESVKALEAAKRTEEQAKQTGLPEVELRRESSDTRRDIPTCVESPCLCGNNRPSGDETTVYDDEEGHARSISETEQDMLSTPLTDTELGNAYSVVSDRDYINAMQFVTLLRAVGVSDRGDLKFELDLFHAFDTNGSGVITQDDFVTGFQNYFMTHGFDSPHVKEIFLGIRAYKKSGHVEL</sequence>
<dbReference type="EMBL" id="JAQMWT010000029">
    <property type="protein sequence ID" value="KAJ8613364.1"/>
    <property type="molecule type" value="Genomic_DNA"/>
</dbReference>
<keyword evidence="6" id="KW-1185">Reference proteome</keyword>
<dbReference type="InterPro" id="IPR002048">
    <property type="entry name" value="EF_hand_dom"/>
</dbReference>
<evidence type="ECO:0008006" key="7">
    <source>
        <dbReference type="Google" id="ProtNLM"/>
    </source>
</evidence>
<dbReference type="InterPro" id="IPR018247">
    <property type="entry name" value="EF_Hand_1_Ca_BS"/>
</dbReference>
<dbReference type="AlphaFoldDB" id="A0AAD7XN38"/>
<dbReference type="InterPro" id="IPR051707">
    <property type="entry name" value="PI-Interact_SigTrans_Reg"/>
</dbReference>
<comment type="caution">
    <text evidence="5">The sequence shown here is derived from an EMBL/GenBank/DDBJ whole genome shotgun (WGS) entry which is preliminary data.</text>
</comment>
<dbReference type="SUPFAM" id="SSF47473">
    <property type="entry name" value="EF-hand"/>
    <property type="match status" value="1"/>
</dbReference>
<dbReference type="GO" id="GO:0005509">
    <property type="term" value="F:calcium ion binding"/>
    <property type="evidence" value="ECO:0007669"/>
    <property type="project" value="InterPro"/>
</dbReference>
<evidence type="ECO:0000259" key="4">
    <source>
        <dbReference type="PROSITE" id="PS50222"/>
    </source>
</evidence>